<dbReference type="Proteomes" id="UP000800097">
    <property type="component" value="Unassembled WGS sequence"/>
</dbReference>
<protein>
    <submittedName>
        <fullName evidence="1">Uncharacterized protein</fullName>
    </submittedName>
</protein>
<keyword evidence="2" id="KW-1185">Reference proteome</keyword>
<accession>A0A6A6J9H5</accession>
<dbReference type="RefSeq" id="XP_033650581.1">
    <property type="nucleotide sequence ID" value="XM_033802798.1"/>
</dbReference>
<gene>
    <name evidence="1" type="ORF">EI97DRAFT_503825</name>
</gene>
<dbReference type="GeneID" id="54555973"/>
<proteinExistence type="predicted"/>
<dbReference type="OrthoDB" id="3788853at2759"/>
<organism evidence="1 2">
    <name type="scientific">Westerdykella ornata</name>
    <dbReference type="NCBI Taxonomy" id="318751"/>
    <lineage>
        <taxon>Eukaryota</taxon>
        <taxon>Fungi</taxon>
        <taxon>Dikarya</taxon>
        <taxon>Ascomycota</taxon>
        <taxon>Pezizomycotina</taxon>
        <taxon>Dothideomycetes</taxon>
        <taxon>Pleosporomycetidae</taxon>
        <taxon>Pleosporales</taxon>
        <taxon>Sporormiaceae</taxon>
        <taxon>Westerdykella</taxon>
    </lineage>
</organism>
<evidence type="ECO:0000313" key="1">
    <source>
        <dbReference type="EMBL" id="KAF2273042.1"/>
    </source>
</evidence>
<reference evidence="1" key="1">
    <citation type="journal article" date="2020" name="Stud. Mycol.">
        <title>101 Dothideomycetes genomes: a test case for predicting lifestyles and emergence of pathogens.</title>
        <authorList>
            <person name="Haridas S."/>
            <person name="Albert R."/>
            <person name="Binder M."/>
            <person name="Bloem J."/>
            <person name="Labutti K."/>
            <person name="Salamov A."/>
            <person name="Andreopoulos B."/>
            <person name="Baker S."/>
            <person name="Barry K."/>
            <person name="Bills G."/>
            <person name="Bluhm B."/>
            <person name="Cannon C."/>
            <person name="Castanera R."/>
            <person name="Culley D."/>
            <person name="Daum C."/>
            <person name="Ezra D."/>
            <person name="Gonzalez J."/>
            <person name="Henrissat B."/>
            <person name="Kuo A."/>
            <person name="Liang C."/>
            <person name="Lipzen A."/>
            <person name="Lutzoni F."/>
            <person name="Magnuson J."/>
            <person name="Mondo S."/>
            <person name="Nolan M."/>
            <person name="Ohm R."/>
            <person name="Pangilinan J."/>
            <person name="Park H.-J."/>
            <person name="Ramirez L."/>
            <person name="Alfaro M."/>
            <person name="Sun H."/>
            <person name="Tritt A."/>
            <person name="Yoshinaga Y."/>
            <person name="Zwiers L.-H."/>
            <person name="Turgeon B."/>
            <person name="Goodwin S."/>
            <person name="Spatafora J."/>
            <person name="Crous P."/>
            <person name="Grigoriev I."/>
        </authorList>
    </citation>
    <scope>NUCLEOTIDE SEQUENCE</scope>
    <source>
        <strain evidence="1">CBS 379.55</strain>
    </source>
</reference>
<dbReference type="AlphaFoldDB" id="A0A6A6J9H5"/>
<name>A0A6A6J9H5_WESOR</name>
<sequence>MDVDRCITLHNEILRHGWIGHGNNPEQFEAECPTWTEHYGDTAEQIRPDLNTELYAFLSGARVIVESLDFLFYYWVRDLCSPGSLFNCEDFFPNFMDEDPDPKRIVVLFWMRDEYSHRLGVLFDQKTSLAIICPTLDEVEVVLNGRTPWYPLDRLLQAWLDMIANGSIKAVPDEQEAHGRPWVLDSCSEIMIQKTVNAFDRLVQSIEARLPDAGSLAGDTTITYGLLDDDVLQLAIESEIVEGQGFAFEFLRRARRPRFSRIAPGLDVPNSANFLLQQSSETEESMEGSPSVGTQLWKVVEGWYRNVLGRPQSASKDDSIKLPSLPALLLFRSNRVVDEKTINCRASGPYDRRRRGWGSRYNAGLYLIPLGCSRFEDEFQLILPFGIGAKGYARMSDGSRFCENTASRDPEMAMSNMDTFADLYRPGYQPFEDFREHRLFTLLENWRERVECGDWDIGEDGVEGSMEVWREADTEHGWQKYVLPVG</sequence>
<dbReference type="EMBL" id="ML986514">
    <property type="protein sequence ID" value="KAF2273042.1"/>
    <property type="molecule type" value="Genomic_DNA"/>
</dbReference>
<evidence type="ECO:0000313" key="2">
    <source>
        <dbReference type="Proteomes" id="UP000800097"/>
    </source>
</evidence>